<evidence type="ECO:0000313" key="3">
    <source>
        <dbReference type="Proteomes" id="UP001597116"/>
    </source>
</evidence>
<dbReference type="PROSITE" id="PS51704">
    <property type="entry name" value="GP_PDE"/>
    <property type="match status" value="1"/>
</dbReference>
<dbReference type="SUPFAM" id="SSF51695">
    <property type="entry name" value="PLC-like phosphodiesterases"/>
    <property type="match status" value="1"/>
</dbReference>
<evidence type="ECO:0000259" key="1">
    <source>
        <dbReference type="PROSITE" id="PS51704"/>
    </source>
</evidence>
<dbReference type="PANTHER" id="PTHR46320:SF1">
    <property type="entry name" value="GLYCEROPHOSPHODIESTER PHOSPHODIESTERASE 1"/>
    <property type="match status" value="1"/>
</dbReference>
<gene>
    <name evidence="2" type="ORF">ACFQ4C_09205</name>
</gene>
<reference evidence="3" key="1">
    <citation type="journal article" date="2019" name="Int. J. Syst. Evol. Microbiol.">
        <title>The Global Catalogue of Microorganisms (GCM) 10K type strain sequencing project: providing services to taxonomists for standard genome sequencing and annotation.</title>
        <authorList>
            <consortium name="The Broad Institute Genomics Platform"/>
            <consortium name="The Broad Institute Genome Sequencing Center for Infectious Disease"/>
            <person name="Wu L."/>
            <person name="Ma J."/>
        </authorList>
    </citation>
    <scope>NUCLEOTIDE SEQUENCE [LARGE SCALE GENOMIC DNA]</scope>
    <source>
        <strain evidence="3">CCUG 55608</strain>
    </source>
</reference>
<protein>
    <submittedName>
        <fullName evidence="2">Glycerophosphodiester phosphodiesterase family protein</fullName>
    </submittedName>
</protein>
<dbReference type="EMBL" id="JBHTLP010000008">
    <property type="protein sequence ID" value="MFD1141285.1"/>
    <property type="molecule type" value="Genomic_DNA"/>
</dbReference>
<dbReference type="PANTHER" id="PTHR46320">
    <property type="entry name" value="GLYCEROPHOSPHODIESTER PHOSPHODIESTERASE 1"/>
    <property type="match status" value="1"/>
</dbReference>
<dbReference type="RefSeq" id="WP_265991611.1">
    <property type="nucleotide sequence ID" value="NZ_CP110973.1"/>
</dbReference>
<comment type="caution">
    <text evidence="2">The sequence shown here is derived from an EMBL/GenBank/DDBJ whole genome shotgun (WGS) entry which is preliminary data.</text>
</comment>
<organism evidence="2 3">
    <name type="scientific">Larkinella insperata</name>
    <dbReference type="NCBI Taxonomy" id="332158"/>
    <lineage>
        <taxon>Bacteria</taxon>
        <taxon>Pseudomonadati</taxon>
        <taxon>Bacteroidota</taxon>
        <taxon>Cytophagia</taxon>
        <taxon>Cytophagales</taxon>
        <taxon>Spirosomataceae</taxon>
        <taxon>Larkinella</taxon>
    </lineage>
</organism>
<name>A0ABW3Q938_9BACT</name>
<keyword evidence="3" id="KW-1185">Reference proteome</keyword>
<dbReference type="Gene3D" id="3.20.20.190">
    <property type="entry name" value="Phosphatidylinositol (PI) phosphodiesterase"/>
    <property type="match status" value="1"/>
</dbReference>
<dbReference type="Pfam" id="PF03009">
    <property type="entry name" value="GDPD"/>
    <property type="match status" value="1"/>
</dbReference>
<sequence>MKKYIFWSWFLLNSVNLYAQKKARFTTARALEKVLAYRPDRSQPLILAHRGGPEPTETENSLETFRRTYQQVPDAIIEMDVRMTRDSVLVLLHDDEIDRTTTGSGSLKASSWAELKTVSLRDLRGQPTRQRIPLFEDVLKWGAGKAVMAIDAKPGVDLRKMMKAITDHKALHSVFIICYSVDDALRLRKQYPDVWVALGFNQADHGETLRKAGLSLPHLIALASRQETSFYERLHRDGIPCTAGTYGPGNLDEKPITEVAAEYRKIVQTGADILTTDRPVEVNALFTNKK</sequence>
<evidence type="ECO:0000313" key="2">
    <source>
        <dbReference type="EMBL" id="MFD1141285.1"/>
    </source>
</evidence>
<dbReference type="InterPro" id="IPR017946">
    <property type="entry name" value="PLC-like_Pdiesterase_TIM-brl"/>
</dbReference>
<dbReference type="Proteomes" id="UP001597116">
    <property type="component" value="Unassembled WGS sequence"/>
</dbReference>
<proteinExistence type="predicted"/>
<dbReference type="InterPro" id="IPR030395">
    <property type="entry name" value="GP_PDE_dom"/>
</dbReference>
<feature type="domain" description="GP-PDE" evidence="1">
    <location>
        <begin position="44"/>
        <end position="286"/>
    </location>
</feature>
<dbReference type="CDD" id="cd08566">
    <property type="entry name" value="GDPD_AtGDE_like"/>
    <property type="match status" value="1"/>
</dbReference>
<accession>A0ABW3Q938</accession>